<dbReference type="InterPro" id="IPR032675">
    <property type="entry name" value="LRR_dom_sf"/>
</dbReference>
<dbReference type="CDD" id="cd00063">
    <property type="entry name" value="FN3"/>
    <property type="match status" value="1"/>
</dbReference>
<dbReference type="Proteomes" id="UP000189670">
    <property type="component" value="Unassembled WGS sequence"/>
</dbReference>
<comment type="caution">
    <text evidence="6">The sequence shown here is derived from an EMBL/GenBank/DDBJ whole genome shotgun (WGS) entry which is preliminary data.</text>
</comment>
<dbReference type="PANTHER" id="PTHR48060:SF21">
    <property type="entry name" value="L DOMAIN-LIKE PROTEIN"/>
    <property type="match status" value="1"/>
</dbReference>
<name>A0A1V1PCS7_9BACT</name>
<organism evidence="6 7">
    <name type="scientific">Candidatus Magnetoglobus multicellularis str. Araruama</name>
    <dbReference type="NCBI Taxonomy" id="890399"/>
    <lineage>
        <taxon>Bacteria</taxon>
        <taxon>Pseudomonadati</taxon>
        <taxon>Thermodesulfobacteriota</taxon>
        <taxon>Desulfobacteria</taxon>
        <taxon>Desulfobacterales</taxon>
        <taxon>Desulfobacteraceae</taxon>
        <taxon>Candidatus Magnetoglobus</taxon>
    </lineage>
</organism>
<keyword evidence="1" id="KW-0732">Signal</keyword>
<feature type="compositionally biased region" description="Low complexity" evidence="2">
    <location>
        <begin position="441"/>
        <end position="458"/>
    </location>
</feature>
<dbReference type="InterPro" id="IPR036116">
    <property type="entry name" value="FN3_sf"/>
</dbReference>
<dbReference type="EMBL" id="ATBP01000130">
    <property type="protein sequence ID" value="ETR72610.1"/>
    <property type="molecule type" value="Genomic_DNA"/>
</dbReference>
<gene>
    <name evidence="6" type="ORF">OMM_01583</name>
</gene>
<evidence type="ECO:0000256" key="1">
    <source>
        <dbReference type="ARBA" id="ARBA00022729"/>
    </source>
</evidence>
<evidence type="ECO:0000259" key="4">
    <source>
        <dbReference type="PROSITE" id="PS50853"/>
    </source>
</evidence>
<evidence type="ECO:0008006" key="8">
    <source>
        <dbReference type="Google" id="ProtNLM"/>
    </source>
</evidence>
<dbReference type="PANTHER" id="PTHR48060">
    <property type="entry name" value="DNA DAMAGE-REPAIR/TOLERATION PROTEIN DRT100"/>
    <property type="match status" value="1"/>
</dbReference>
<dbReference type="GO" id="GO:0030313">
    <property type="term" value="C:cell envelope"/>
    <property type="evidence" value="ECO:0007669"/>
    <property type="project" value="UniProtKB-SubCell"/>
</dbReference>
<keyword evidence="3" id="KW-1133">Transmembrane helix</keyword>
<dbReference type="Gene3D" id="2.60.40.10">
    <property type="entry name" value="Immunoglobulins"/>
    <property type="match status" value="3"/>
</dbReference>
<dbReference type="InterPro" id="IPR053211">
    <property type="entry name" value="DNA_repair-toleration"/>
</dbReference>
<feature type="transmembrane region" description="Helical" evidence="3">
    <location>
        <begin position="1517"/>
        <end position="1536"/>
    </location>
</feature>
<dbReference type="Gene3D" id="3.80.10.10">
    <property type="entry name" value="Ribonuclease Inhibitor"/>
    <property type="match status" value="1"/>
</dbReference>
<dbReference type="SUPFAM" id="SSF52058">
    <property type="entry name" value="L domain-like"/>
    <property type="match status" value="1"/>
</dbReference>
<feature type="region of interest" description="Disordered" evidence="2">
    <location>
        <begin position="422"/>
        <end position="459"/>
    </location>
</feature>
<dbReference type="Gene3D" id="2.30.30.40">
    <property type="entry name" value="SH3 Domains"/>
    <property type="match status" value="1"/>
</dbReference>
<keyword evidence="3" id="KW-0812">Transmembrane</keyword>
<dbReference type="PROSITE" id="PS51781">
    <property type="entry name" value="SH3B"/>
    <property type="match status" value="1"/>
</dbReference>
<evidence type="ECO:0000256" key="2">
    <source>
        <dbReference type="SAM" id="MobiDB-lite"/>
    </source>
</evidence>
<sequence length="1621" mass="180550">MEISTLNTPTSLTITSITQRNDASGYLDIEFTGIDPETNTAGFVLDECVRLTPSMPLTFVDMAYTQMTFDNNGNAYTAVVDASGWESRTYQIKLVIENAIPGISQLFTVDNTPPAIPTISTGSGMDYTTVMATQVLTGTYDMDTNIITITINGQDDIVQLNADGSWIYTATFDVVGQYAFSIQSIDLWGNESQTSDITITYEAPIISSGERKALIELYRQTTGDNWTHNDHWQGEGTEPDGTECTWYGISCNQTKERVIAIDLPENNLAGSIPKAISLLTHLQTLNIKGNRLIGEVPESIQNLASLKVNQSDFRFNGLTSQLSDVTAFMNARQIGGQWTHTQTITPENFRVSTIEFDRIGLSWDPIAYTSNGHYEIKISSDIQGPFETIQIVDKTESIYTATGLESDTQYYFTIHTNSLAHDQNPSDWQSQSNSVQARTDNLPPTEPSNNSPENNSENIAITPNLSWDCTDSNPLDILTYTLYLDTRSILSTPLVNNITRLNYQITTPLQYSSRYYWRIDATDNHGEVTQGPIWQFRTIANMPSELTINTIQQLSDGSGRIKIVLTGTDMENDSVSFKPDECLFYEAASPLSYTMLVFETSHMAHTAHDPMIFSSTGTQYTAIVDASDWKSGNYFIQLAVTGANTTQNSDVFSVDHIPPAPPVITTNGGNNYTTTSNGFIINGTFDTDTHKVMLGDFECSRHIQTWTYQNILKDGDNHYSFYAVDSAGNVSEPASITITYVKYQIVKLLPSIQTVNHDQSITLTAYYSTSNKDTTSGIGLRFHYASNALIFEKFSHVYETGLITNPLIYDDLDDFDNNISTDKYLTTGWHDIIGNWQPEKNKLLDMQFQAINVGQTSVNITTSAKASGYLLSSVNAEIISIDTPPEIQILSVDQRTDGSGFVNVLFNGIDAENDTAYWSADQCLYLYQSTAMPLTFVNSSAMIFSPNGTQYTAVINASAWATGQYTITMAVENSNLVSYPFFLDNTPPDPPVITTDGGYGEGMDYTTTAFNVTIEGTCSADTDVLSINNMFVSYSGQNWQQDLPLSDGKNPIDVLATDAYGNSSKTSITITRIYTFFVHIMVSSAPKIGGGIQVQVNGSDIPLPYTLSYGTSVDISAMPNNNYTLVKWQGNMNLPVDKELTLSAKQDIEITAIFNRAPYKPEIKSIAIENMAVTITTDTFTDLDVADKLLSTKIRIWRDDQSIDNRHAINPLEIDMPAGTSTVIPESALSDGLKYRFQMGYQDSGSKMTTWSDDKTFITGMPKKIIASQIKPGIEITEYEMVSFTQWPSTPQATSLFGHLGVYEEDFRIGTYEPQIGNYIEYSNDLIIQPGRAYWILIRNGHELDFTGVPVNKGVDFDVALKYNPHNPDDGWNMIACPNDIAYQWGQIQVLQYNDMGNIIVSPISIAKLNTIDDDDLLIEDRICQWNHSETEPYAYHTSLDFKLSPNEGYWVKALKPNVVLRFPKDRLRSMRKADRAERIRHYVYDDPPMPMSDSSFIEVYDAAQGGCFIVTVFHQYSVINSLLVLGGFIFFVIFYKKRYPIGVMTLICLISLIFQSGNASATNNATVNATNVNIRVGPSIKARIIGKIVEKDELIEIINKKNKWYFIQYDLKKDGSTLIL</sequence>
<keyword evidence="3" id="KW-0472">Membrane</keyword>
<dbReference type="PROSITE" id="PS50853">
    <property type="entry name" value="FN3"/>
    <property type="match status" value="1"/>
</dbReference>
<evidence type="ECO:0000256" key="3">
    <source>
        <dbReference type="SAM" id="Phobius"/>
    </source>
</evidence>
<accession>A0A1V1PCS7</accession>
<proteinExistence type="predicted"/>
<dbReference type="InterPro" id="IPR003646">
    <property type="entry name" value="SH3-like_bac-type"/>
</dbReference>
<dbReference type="InterPro" id="IPR013783">
    <property type="entry name" value="Ig-like_fold"/>
</dbReference>
<dbReference type="SUPFAM" id="SSF49265">
    <property type="entry name" value="Fibronectin type III"/>
    <property type="match status" value="1"/>
</dbReference>
<protein>
    <recommendedName>
        <fullName evidence="8">Fibronectin type-III domain-containing protein</fullName>
    </recommendedName>
</protein>
<evidence type="ECO:0000313" key="7">
    <source>
        <dbReference type="Proteomes" id="UP000189670"/>
    </source>
</evidence>
<feature type="domain" description="SH3b" evidence="5">
    <location>
        <begin position="1563"/>
        <end position="1621"/>
    </location>
</feature>
<dbReference type="InterPro" id="IPR003961">
    <property type="entry name" value="FN3_dom"/>
</dbReference>
<feature type="compositionally biased region" description="Polar residues" evidence="2">
    <location>
        <begin position="422"/>
        <end position="439"/>
    </location>
</feature>
<reference evidence="7" key="1">
    <citation type="submission" date="2012-11" db="EMBL/GenBank/DDBJ databases">
        <authorList>
            <person name="Lucero-Rivera Y.E."/>
            <person name="Tovar-Ramirez D."/>
        </authorList>
    </citation>
    <scope>NUCLEOTIDE SEQUENCE [LARGE SCALE GENOMIC DNA]</scope>
    <source>
        <strain evidence="7">Araruama</strain>
    </source>
</reference>
<evidence type="ECO:0000259" key="5">
    <source>
        <dbReference type="PROSITE" id="PS51781"/>
    </source>
</evidence>
<feature type="domain" description="Fibronectin type-III" evidence="4">
    <location>
        <begin position="345"/>
        <end position="437"/>
    </location>
</feature>
<evidence type="ECO:0000313" key="6">
    <source>
        <dbReference type="EMBL" id="ETR72610.1"/>
    </source>
</evidence>